<dbReference type="AlphaFoldDB" id="A0A2X2C343"/>
<protein>
    <submittedName>
        <fullName evidence="2">Phage tail protein</fullName>
    </submittedName>
</protein>
<reference evidence="2 3" key="1">
    <citation type="submission" date="2018-06" db="EMBL/GenBank/DDBJ databases">
        <authorList>
            <consortium name="Pathogen Informatics"/>
            <person name="Doyle S."/>
        </authorList>
    </citation>
    <scope>NUCLEOTIDE SEQUENCE [LARGE SCALE GENOMIC DNA]</scope>
    <source>
        <strain evidence="2 3">NCTC10975</strain>
    </source>
</reference>
<keyword evidence="1" id="KW-0812">Transmembrane</keyword>
<feature type="transmembrane region" description="Helical" evidence="1">
    <location>
        <begin position="7"/>
        <end position="26"/>
    </location>
</feature>
<keyword evidence="1" id="KW-1133">Transmembrane helix</keyword>
<feature type="transmembrane region" description="Helical" evidence="1">
    <location>
        <begin position="32"/>
        <end position="49"/>
    </location>
</feature>
<evidence type="ECO:0000313" key="2">
    <source>
        <dbReference type="EMBL" id="SPY94545.1"/>
    </source>
</evidence>
<dbReference type="EMBL" id="UAUE01000003">
    <property type="protein sequence ID" value="SPY94545.1"/>
    <property type="molecule type" value="Genomic_DNA"/>
</dbReference>
<keyword evidence="1" id="KW-0472">Membrane</keyword>
<sequence>MGGSGGLISKVVGAGLMIAGLFTGGVTSAMGMALMAAGVAVQVAGSLIFKPKLPSMNYRDTSERKQMLRSSSAPETVIVGKNSDIGFAFLRRRRGG</sequence>
<gene>
    <name evidence="2" type="ORF">NCTC10975_00889</name>
</gene>
<organism evidence="2 3">
    <name type="scientific">Proteus mirabilis</name>
    <dbReference type="NCBI Taxonomy" id="584"/>
    <lineage>
        <taxon>Bacteria</taxon>
        <taxon>Pseudomonadati</taxon>
        <taxon>Pseudomonadota</taxon>
        <taxon>Gammaproteobacteria</taxon>
        <taxon>Enterobacterales</taxon>
        <taxon>Morganellaceae</taxon>
        <taxon>Proteus</taxon>
    </lineage>
</organism>
<accession>A0A2X2C343</accession>
<proteinExistence type="predicted"/>
<evidence type="ECO:0000313" key="3">
    <source>
        <dbReference type="Proteomes" id="UP000251485"/>
    </source>
</evidence>
<dbReference type="Proteomes" id="UP000251485">
    <property type="component" value="Unassembled WGS sequence"/>
</dbReference>
<name>A0A2X2C343_PROMI</name>
<evidence type="ECO:0000256" key="1">
    <source>
        <dbReference type="SAM" id="Phobius"/>
    </source>
</evidence>